<gene>
    <name evidence="2" type="ORF">GFL91_28660</name>
</gene>
<sequence>MNSISELAQFTSLRINATDNANVADAFDGLTEQSNAQGARHTYCRGATATNRRSSGGTRDNGKVP</sequence>
<proteinExistence type="predicted"/>
<accession>A0A8I2GV72</accession>
<feature type="region of interest" description="Disordered" evidence="1">
    <location>
        <begin position="34"/>
        <end position="65"/>
    </location>
</feature>
<dbReference type="Proteomes" id="UP000662259">
    <property type="component" value="Unassembled WGS sequence"/>
</dbReference>
<dbReference type="EMBL" id="WIEZ01000018">
    <property type="protein sequence ID" value="NKM48846.1"/>
    <property type="molecule type" value="Genomic_DNA"/>
</dbReference>
<protein>
    <submittedName>
        <fullName evidence="2">Uncharacterized protein</fullName>
    </submittedName>
</protein>
<evidence type="ECO:0000256" key="1">
    <source>
        <dbReference type="SAM" id="MobiDB-lite"/>
    </source>
</evidence>
<dbReference type="RefSeq" id="WP_168277071.1">
    <property type="nucleotide sequence ID" value="NZ_WIEZ01000018.1"/>
</dbReference>
<reference evidence="2" key="1">
    <citation type="submission" date="2019-10" db="EMBL/GenBank/DDBJ databases">
        <title>Rhizobium leguminosarum symbiovar viciae collection.</title>
        <authorList>
            <person name="Boivin S."/>
            <person name="Lepetit M."/>
        </authorList>
    </citation>
    <scope>NUCLEOTIDE SEQUENCE</scope>
    <source>
        <strain evidence="2">L143</strain>
    </source>
</reference>
<name>A0A8I2GV72_RHILV</name>
<feature type="compositionally biased region" description="Polar residues" evidence="1">
    <location>
        <begin position="48"/>
        <end position="58"/>
    </location>
</feature>
<evidence type="ECO:0000313" key="3">
    <source>
        <dbReference type="Proteomes" id="UP000662259"/>
    </source>
</evidence>
<dbReference type="AlphaFoldDB" id="A0A8I2GV72"/>
<evidence type="ECO:0000313" key="2">
    <source>
        <dbReference type="EMBL" id="NKM48846.1"/>
    </source>
</evidence>
<comment type="caution">
    <text evidence="2">The sequence shown here is derived from an EMBL/GenBank/DDBJ whole genome shotgun (WGS) entry which is preliminary data.</text>
</comment>
<organism evidence="2 3">
    <name type="scientific">Rhizobium leguminosarum bv. viciae</name>
    <dbReference type="NCBI Taxonomy" id="387"/>
    <lineage>
        <taxon>Bacteria</taxon>
        <taxon>Pseudomonadati</taxon>
        <taxon>Pseudomonadota</taxon>
        <taxon>Alphaproteobacteria</taxon>
        <taxon>Hyphomicrobiales</taxon>
        <taxon>Rhizobiaceae</taxon>
        <taxon>Rhizobium/Agrobacterium group</taxon>
        <taxon>Rhizobium</taxon>
    </lineage>
</organism>